<protein>
    <recommendedName>
        <fullName evidence="11 12">Aminodeoxychorismate lyase</fullName>
        <ecNumber evidence="8 12">4.1.3.38</ecNumber>
    </recommendedName>
</protein>
<evidence type="ECO:0000256" key="7">
    <source>
        <dbReference type="ARBA" id="ARBA00035633"/>
    </source>
</evidence>
<sequence>MMQSSCWVNGVPAEHISVTDRGLSYGHGIFETLPIVQGTALLWSLHRQRLMMSCERLGIPFQSVIDAIEQDIRGFLPDQTGVLRITITCGEGLRGYRMPDRIVPTRILQYLPPSVYPNQPERMGIKAMLCQQRLGISPGLAGMKHLNRLEQVLARSEWQTADLQEGIVCDIDDYIIEGTMSNLFMVKAGELHTPSLDRCGVWGVMRQHLIHLAEREGFVLHEGRYHLEDLLASDEIFFCNSLIGIWPLVELSPHSFVIGPVTRKLQALLEASYRVC</sequence>
<dbReference type="Gene3D" id="3.30.470.10">
    <property type="match status" value="1"/>
</dbReference>
<comment type="function">
    <text evidence="10">Involved in the biosynthesis of p-aminobenzoate (PABA), a precursor of tetrahydrofolate. Converts 4-amino-4-deoxychorismate into 4-aminobenzoate (PABA) and pyruvate.</text>
</comment>
<evidence type="ECO:0000256" key="4">
    <source>
        <dbReference type="ARBA" id="ARBA00022898"/>
    </source>
</evidence>
<comment type="caution">
    <text evidence="15">The sequence shown here is derived from an EMBL/GenBank/DDBJ whole genome shotgun (WGS) entry which is preliminary data.</text>
</comment>
<evidence type="ECO:0000256" key="6">
    <source>
        <dbReference type="ARBA" id="ARBA00023239"/>
    </source>
</evidence>
<comment type="cofactor">
    <cofactor evidence="1 14">
        <name>pyridoxal 5'-phosphate</name>
        <dbReference type="ChEBI" id="CHEBI:597326"/>
    </cofactor>
</comment>
<dbReference type="InterPro" id="IPR043132">
    <property type="entry name" value="BCAT-like_C"/>
</dbReference>
<dbReference type="InterPro" id="IPR050571">
    <property type="entry name" value="Class-IV_PLP-Dep_Aminotrnsfr"/>
</dbReference>
<dbReference type="AlphaFoldDB" id="A0A364NQJ7"/>
<comment type="similarity">
    <text evidence="2 13">Belongs to the class-IV pyridoxal-phosphate-dependent aminotransferase family.</text>
</comment>
<dbReference type="InterPro" id="IPR043131">
    <property type="entry name" value="BCAT-like_N"/>
</dbReference>
<proteinExistence type="inferred from homology"/>
<comment type="catalytic activity">
    <reaction evidence="9">
        <text>4-amino-4-deoxychorismate = 4-aminobenzoate + pyruvate + H(+)</text>
        <dbReference type="Rhea" id="RHEA:16201"/>
        <dbReference type="ChEBI" id="CHEBI:15361"/>
        <dbReference type="ChEBI" id="CHEBI:15378"/>
        <dbReference type="ChEBI" id="CHEBI:17836"/>
        <dbReference type="ChEBI" id="CHEBI:58406"/>
        <dbReference type="EC" id="4.1.3.38"/>
    </reaction>
</comment>
<dbReference type="GO" id="GO:0046656">
    <property type="term" value="P:folic acid biosynthetic process"/>
    <property type="evidence" value="ECO:0007669"/>
    <property type="project" value="UniProtKB-KW"/>
</dbReference>
<dbReference type="GO" id="GO:0008696">
    <property type="term" value="F:4-amino-4-deoxychorismate lyase activity"/>
    <property type="evidence" value="ECO:0007669"/>
    <property type="project" value="UniProtKB-UniRule"/>
</dbReference>
<evidence type="ECO:0000256" key="14">
    <source>
        <dbReference type="RuleBase" id="RU004516"/>
    </source>
</evidence>
<evidence type="ECO:0000256" key="1">
    <source>
        <dbReference type="ARBA" id="ARBA00001933"/>
    </source>
</evidence>
<organism evidence="15 16">
    <name type="scientific">Nitrincola tibetensis</name>
    <dbReference type="NCBI Taxonomy" id="2219697"/>
    <lineage>
        <taxon>Bacteria</taxon>
        <taxon>Pseudomonadati</taxon>
        <taxon>Pseudomonadota</taxon>
        <taxon>Gammaproteobacteria</taxon>
        <taxon>Oceanospirillales</taxon>
        <taxon>Oceanospirillaceae</taxon>
        <taxon>Nitrincola</taxon>
    </lineage>
</organism>
<dbReference type="EC" id="4.1.3.38" evidence="8 12"/>
<dbReference type="PANTHER" id="PTHR42743">
    <property type="entry name" value="AMINO-ACID AMINOTRANSFERASE"/>
    <property type="match status" value="1"/>
</dbReference>
<dbReference type="SUPFAM" id="SSF56752">
    <property type="entry name" value="D-aminoacid aminotransferase-like PLP-dependent enzymes"/>
    <property type="match status" value="1"/>
</dbReference>
<dbReference type="PROSITE" id="PS00770">
    <property type="entry name" value="AA_TRANSFER_CLASS_4"/>
    <property type="match status" value="1"/>
</dbReference>
<dbReference type="Gene3D" id="3.20.10.10">
    <property type="entry name" value="D-amino Acid Aminotransferase, subunit A, domain 2"/>
    <property type="match status" value="1"/>
</dbReference>
<dbReference type="OrthoDB" id="9805628at2"/>
<dbReference type="PANTHER" id="PTHR42743:SF2">
    <property type="entry name" value="AMINODEOXYCHORISMATE LYASE"/>
    <property type="match status" value="1"/>
</dbReference>
<dbReference type="FunFam" id="3.20.10.10:FF:000002">
    <property type="entry name" value="D-alanine aminotransferase"/>
    <property type="match status" value="1"/>
</dbReference>
<comment type="pathway">
    <text evidence="7">Cofactor biosynthesis; tetrahydrofolate biosynthesis; 4-aminobenzoate from chorismate: step 2/2.</text>
</comment>
<evidence type="ECO:0000256" key="5">
    <source>
        <dbReference type="ARBA" id="ARBA00022909"/>
    </source>
</evidence>
<keyword evidence="4 14" id="KW-0663">Pyridoxal phosphate</keyword>
<dbReference type="InterPro" id="IPR018300">
    <property type="entry name" value="Aminotrans_IV_CS"/>
</dbReference>
<dbReference type="GO" id="GO:0008153">
    <property type="term" value="P:4-aminobenzoate biosynthetic process"/>
    <property type="evidence" value="ECO:0007669"/>
    <property type="project" value="UniProtKB-UniRule"/>
</dbReference>
<keyword evidence="5" id="KW-0289">Folate biosynthesis</keyword>
<evidence type="ECO:0000256" key="11">
    <source>
        <dbReference type="ARBA" id="ARBA00069174"/>
    </source>
</evidence>
<dbReference type="InterPro" id="IPR017824">
    <property type="entry name" value="Aminodeoxychorismate_lyase_IV"/>
</dbReference>
<evidence type="ECO:0000313" key="15">
    <source>
        <dbReference type="EMBL" id="RAU19379.1"/>
    </source>
</evidence>
<evidence type="ECO:0000256" key="2">
    <source>
        <dbReference type="ARBA" id="ARBA00009320"/>
    </source>
</evidence>
<comment type="subunit">
    <text evidence="3">Homodimer.</text>
</comment>
<dbReference type="NCBIfam" id="TIGR03461">
    <property type="entry name" value="pabC_Proteo"/>
    <property type="match status" value="1"/>
</dbReference>
<evidence type="ECO:0000256" key="9">
    <source>
        <dbReference type="ARBA" id="ARBA00049529"/>
    </source>
</evidence>
<dbReference type="RefSeq" id="WP_112157645.1">
    <property type="nucleotide sequence ID" value="NZ_QKRX01000002.1"/>
</dbReference>
<gene>
    <name evidence="15" type="ORF">DN062_03745</name>
</gene>
<evidence type="ECO:0000256" key="10">
    <source>
        <dbReference type="ARBA" id="ARBA00054027"/>
    </source>
</evidence>
<dbReference type="Proteomes" id="UP000250744">
    <property type="component" value="Unassembled WGS sequence"/>
</dbReference>
<evidence type="ECO:0000256" key="12">
    <source>
        <dbReference type="NCBIfam" id="TIGR03461"/>
    </source>
</evidence>
<keyword evidence="16" id="KW-1185">Reference proteome</keyword>
<evidence type="ECO:0000313" key="16">
    <source>
        <dbReference type="Proteomes" id="UP000250744"/>
    </source>
</evidence>
<reference evidence="15 16" key="1">
    <citation type="submission" date="2018-06" db="EMBL/GenBank/DDBJ databases">
        <title>Nitrincola tibetense sp. nov., isolated from Lake XuguoCo on Tibetan Plateau.</title>
        <authorList>
            <person name="Xing P."/>
        </authorList>
    </citation>
    <scope>NUCLEOTIDE SEQUENCE [LARGE SCALE GENOMIC DNA]</scope>
    <source>
        <strain evidence="16">xg18</strain>
    </source>
</reference>
<dbReference type="InterPro" id="IPR036038">
    <property type="entry name" value="Aminotransferase-like"/>
</dbReference>
<evidence type="ECO:0000256" key="8">
    <source>
        <dbReference type="ARBA" id="ARBA00035676"/>
    </source>
</evidence>
<name>A0A364NQJ7_9GAMM</name>
<dbReference type="NCBIfam" id="NF004761">
    <property type="entry name" value="PRK06092.1"/>
    <property type="match status" value="1"/>
</dbReference>
<dbReference type="GO" id="GO:0030170">
    <property type="term" value="F:pyridoxal phosphate binding"/>
    <property type="evidence" value="ECO:0007669"/>
    <property type="project" value="InterPro"/>
</dbReference>
<dbReference type="EMBL" id="QKRX01000002">
    <property type="protein sequence ID" value="RAU19379.1"/>
    <property type="molecule type" value="Genomic_DNA"/>
</dbReference>
<dbReference type="Pfam" id="PF01063">
    <property type="entry name" value="Aminotran_4"/>
    <property type="match status" value="1"/>
</dbReference>
<dbReference type="CDD" id="cd01559">
    <property type="entry name" value="ADCL_like"/>
    <property type="match status" value="1"/>
</dbReference>
<dbReference type="GO" id="GO:0005829">
    <property type="term" value="C:cytosol"/>
    <property type="evidence" value="ECO:0007669"/>
    <property type="project" value="TreeGrafter"/>
</dbReference>
<dbReference type="InterPro" id="IPR001544">
    <property type="entry name" value="Aminotrans_IV"/>
</dbReference>
<accession>A0A364NQJ7</accession>
<keyword evidence="6 15" id="KW-0456">Lyase</keyword>
<evidence type="ECO:0000256" key="13">
    <source>
        <dbReference type="RuleBase" id="RU004106"/>
    </source>
</evidence>
<evidence type="ECO:0000256" key="3">
    <source>
        <dbReference type="ARBA" id="ARBA00011738"/>
    </source>
</evidence>